<evidence type="ECO:0008006" key="4">
    <source>
        <dbReference type="Google" id="ProtNLM"/>
    </source>
</evidence>
<sequence length="97" mass="10570">MDRVRDLVAATGLPGGTRILETLTGLTWHVLNPLADAQIATFDRLAEHGDAELLDLPGLGRRRLDAIRGELRRVAREQAATRRSSAPRRAGHGGRRG</sequence>
<protein>
    <recommendedName>
        <fullName evidence="4">DNA-binding protein</fullName>
    </recommendedName>
</protein>
<evidence type="ECO:0000313" key="3">
    <source>
        <dbReference type="Proteomes" id="UP001595850"/>
    </source>
</evidence>
<evidence type="ECO:0000313" key="2">
    <source>
        <dbReference type="EMBL" id="MFC4062806.1"/>
    </source>
</evidence>
<accession>A0ABV8IGZ7</accession>
<dbReference type="EMBL" id="JBHSBM010000060">
    <property type="protein sequence ID" value="MFC4062806.1"/>
    <property type="molecule type" value="Genomic_DNA"/>
</dbReference>
<dbReference type="SUPFAM" id="SSF47794">
    <property type="entry name" value="Rad51 N-terminal domain-like"/>
    <property type="match status" value="1"/>
</dbReference>
<dbReference type="RefSeq" id="WP_377294253.1">
    <property type="nucleotide sequence ID" value="NZ_JBHSBM010000060.1"/>
</dbReference>
<comment type="caution">
    <text evidence="2">The sequence shown here is derived from an EMBL/GenBank/DDBJ whole genome shotgun (WGS) entry which is preliminary data.</text>
</comment>
<proteinExistence type="predicted"/>
<dbReference type="Gene3D" id="1.10.150.20">
    <property type="entry name" value="5' to 3' exonuclease, C-terminal subdomain"/>
    <property type="match status" value="1"/>
</dbReference>
<evidence type="ECO:0000256" key="1">
    <source>
        <dbReference type="SAM" id="MobiDB-lite"/>
    </source>
</evidence>
<feature type="compositionally biased region" description="Basic residues" evidence="1">
    <location>
        <begin position="85"/>
        <end position="97"/>
    </location>
</feature>
<dbReference type="Proteomes" id="UP001595850">
    <property type="component" value="Unassembled WGS sequence"/>
</dbReference>
<organism evidence="2 3">
    <name type="scientific">Planomonospora corallina</name>
    <dbReference type="NCBI Taxonomy" id="1806052"/>
    <lineage>
        <taxon>Bacteria</taxon>
        <taxon>Bacillati</taxon>
        <taxon>Actinomycetota</taxon>
        <taxon>Actinomycetes</taxon>
        <taxon>Streptosporangiales</taxon>
        <taxon>Streptosporangiaceae</taxon>
        <taxon>Planomonospora</taxon>
    </lineage>
</organism>
<keyword evidence="3" id="KW-1185">Reference proteome</keyword>
<gene>
    <name evidence="2" type="ORF">ACFOWE_31330</name>
</gene>
<reference evidence="3" key="1">
    <citation type="journal article" date="2019" name="Int. J. Syst. Evol. Microbiol.">
        <title>The Global Catalogue of Microorganisms (GCM) 10K type strain sequencing project: providing services to taxonomists for standard genome sequencing and annotation.</title>
        <authorList>
            <consortium name="The Broad Institute Genomics Platform"/>
            <consortium name="The Broad Institute Genome Sequencing Center for Infectious Disease"/>
            <person name="Wu L."/>
            <person name="Ma J."/>
        </authorList>
    </citation>
    <scope>NUCLEOTIDE SEQUENCE [LARGE SCALE GENOMIC DNA]</scope>
    <source>
        <strain evidence="3">TBRC 4489</strain>
    </source>
</reference>
<dbReference type="InterPro" id="IPR010995">
    <property type="entry name" value="DNA_repair_Rad51/TF_NusA_a-hlx"/>
</dbReference>
<name>A0ABV8IGZ7_9ACTN</name>
<feature type="region of interest" description="Disordered" evidence="1">
    <location>
        <begin position="75"/>
        <end position="97"/>
    </location>
</feature>